<proteinExistence type="predicted"/>
<dbReference type="AlphaFoldDB" id="A0A0M3IHU6"/>
<reference evidence="3" key="1">
    <citation type="submission" date="2017-02" db="UniProtKB">
        <authorList>
            <consortium name="WormBaseParasite"/>
        </authorList>
    </citation>
    <scope>IDENTIFICATION</scope>
</reference>
<name>A0A0M3IHU6_ASCLU</name>
<evidence type="ECO:0000256" key="1">
    <source>
        <dbReference type="SAM" id="SignalP"/>
    </source>
</evidence>
<dbReference type="Proteomes" id="UP000036681">
    <property type="component" value="Unplaced"/>
</dbReference>
<accession>A0A0M3IHU6</accession>
<sequence>MIISGGIFARWLVGLIVGLVATPKIDCAALCSSMLLHIITRTQCLASDRRLDSQCALSISSQTHCVLCPVERLLL</sequence>
<protein>
    <submittedName>
        <fullName evidence="3">Secreted protein</fullName>
    </submittedName>
</protein>
<feature type="chain" id="PRO_5005657241" evidence="1">
    <location>
        <begin position="28"/>
        <end position="75"/>
    </location>
</feature>
<feature type="signal peptide" evidence="1">
    <location>
        <begin position="1"/>
        <end position="27"/>
    </location>
</feature>
<evidence type="ECO:0000313" key="2">
    <source>
        <dbReference type="Proteomes" id="UP000036681"/>
    </source>
</evidence>
<keyword evidence="2" id="KW-1185">Reference proteome</keyword>
<keyword evidence="1" id="KW-0732">Signal</keyword>
<dbReference type="WBParaSite" id="ALUE_0001803701-mRNA-1">
    <property type="protein sequence ID" value="ALUE_0001803701-mRNA-1"/>
    <property type="gene ID" value="ALUE_0001803701"/>
</dbReference>
<organism evidence="2 3">
    <name type="scientific">Ascaris lumbricoides</name>
    <name type="common">Giant roundworm</name>
    <dbReference type="NCBI Taxonomy" id="6252"/>
    <lineage>
        <taxon>Eukaryota</taxon>
        <taxon>Metazoa</taxon>
        <taxon>Ecdysozoa</taxon>
        <taxon>Nematoda</taxon>
        <taxon>Chromadorea</taxon>
        <taxon>Rhabditida</taxon>
        <taxon>Spirurina</taxon>
        <taxon>Ascaridomorpha</taxon>
        <taxon>Ascaridoidea</taxon>
        <taxon>Ascarididae</taxon>
        <taxon>Ascaris</taxon>
    </lineage>
</organism>
<evidence type="ECO:0000313" key="3">
    <source>
        <dbReference type="WBParaSite" id="ALUE_0001803701-mRNA-1"/>
    </source>
</evidence>